<evidence type="ECO:0000313" key="16">
    <source>
        <dbReference type="EMBL" id="SCL20230.1"/>
    </source>
</evidence>
<keyword evidence="9" id="KW-0862">Zinc</keyword>
<dbReference type="PANTHER" id="PTHR11533">
    <property type="entry name" value="PROTEASE M1 ZINC METALLOPROTEASE"/>
    <property type="match status" value="1"/>
</dbReference>
<dbReference type="InterPro" id="IPR042097">
    <property type="entry name" value="Aminopeptidase_N-like_N_sf"/>
</dbReference>
<dbReference type="GO" id="GO:0008270">
    <property type="term" value="F:zinc ion binding"/>
    <property type="evidence" value="ECO:0007669"/>
    <property type="project" value="InterPro"/>
</dbReference>
<dbReference type="InterPro" id="IPR001930">
    <property type="entry name" value="Peptidase_M1"/>
</dbReference>
<dbReference type="AlphaFoldDB" id="A0A1C6RSS4"/>
<gene>
    <name evidence="16" type="ORF">GA0070624_1947</name>
</gene>
<comment type="cofactor">
    <cofactor evidence="2">
        <name>Zn(2+)</name>
        <dbReference type="ChEBI" id="CHEBI:29105"/>
    </cofactor>
</comment>
<evidence type="ECO:0000313" key="17">
    <source>
        <dbReference type="Proteomes" id="UP000199413"/>
    </source>
</evidence>
<feature type="domain" description="Peptidase M1 membrane alanine aminopeptidase" evidence="14">
    <location>
        <begin position="284"/>
        <end position="467"/>
    </location>
</feature>
<evidence type="ECO:0000259" key="14">
    <source>
        <dbReference type="Pfam" id="PF01433"/>
    </source>
</evidence>
<comment type="catalytic activity">
    <reaction evidence="1">
        <text>Release of an N-terminal amino acid, Xaa-|-Yaa- from a peptide, amide or arylamide. Xaa is preferably Ala, but may be most amino acids including Pro (slow action). When a terminal hydrophobic residue is followed by a prolyl residue, the two may be released as an intact Xaa-Pro dipeptide.</text>
        <dbReference type="EC" id="3.4.11.2"/>
    </reaction>
</comment>
<evidence type="ECO:0000256" key="12">
    <source>
        <dbReference type="ARBA" id="ARBA00031533"/>
    </source>
</evidence>
<dbReference type="GO" id="GO:0016285">
    <property type="term" value="F:alanyl aminopeptidase activity"/>
    <property type="evidence" value="ECO:0007669"/>
    <property type="project" value="UniProtKB-EC"/>
</dbReference>
<dbReference type="PANTHER" id="PTHR11533:SF297">
    <property type="entry name" value="AMINOPEPTIDASE N"/>
    <property type="match status" value="1"/>
</dbReference>
<dbReference type="OrthoDB" id="100605at2"/>
<dbReference type="Pfam" id="PF01433">
    <property type="entry name" value="Peptidase_M1"/>
    <property type="match status" value="1"/>
</dbReference>
<dbReference type="SUPFAM" id="SSF63737">
    <property type="entry name" value="Leukotriene A4 hydrolase N-terminal domain"/>
    <property type="match status" value="1"/>
</dbReference>
<keyword evidence="7" id="KW-0479">Metal-binding</keyword>
<keyword evidence="8" id="KW-0378">Hydrolase</keyword>
<dbReference type="InterPro" id="IPR050344">
    <property type="entry name" value="Peptidase_M1_aminopeptidases"/>
</dbReference>
<evidence type="ECO:0000256" key="6">
    <source>
        <dbReference type="ARBA" id="ARBA00022670"/>
    </source>
</evidence>
<dbReference type="GO" id="GO:0006508">
    <property type="term" value="P:proteolysis"/>
    <property type="evidence" value="ECO:0007669"/>
    <property type="project" value="UniProtKB-KW"/>
</dbReference>
<dbReference type="EMBL" id="FMHV01000002">
    <property type="protein sequence ID" value="SCL20230.1"/>
    <property type="molecule type" value="Genomic_DNA"/>
</dbReference>
<evidence type="ECO:0000256" key="2">
    <source>
        <dbReference type="ARBA" id="ARBA00001947"/>
    </source>
</evidence>
<evidence type="ECO:0000259" key="15">
    <source>
        <dbReference type="Pfam" id="PF17900"/>
    </source>
</evidence>
<proteinExistence type="inferred from homology"/>
<comment type="similarity">
    <text evidence="3">Belongs to the peptidase M1 family.</text>
</comment>
<dbReference type="CDD" id="cd09603">
    <property type="entry name" value="M1_APN_like"/>
    <property type="match status" value="1"/>
</dbReference>
<dbReference type="Proteomes" id="UP000199413">
    <property type="component" value="Unassembled WGS sequence"/>
</dbReference>
<accession>A0A1C6RSS4</accession>
<keyword evidence="13" id="KW-0732">Signal</keyword>
<feature type="signal peptide" evidence="13">
    <location>
        <begin position="1"/>
        <end position="28"/>
    </location>
</feature>
<keyword evidence="10" id="KW-0482">Metalloprotease</keyword>
<evidence type="ECO:0000256" key="13">
    <source>
        <dbReference type="SAM" id="SignalP"/>
    </source>
</evidence>
<evidence type="ECO:0000256" key="3">
    <source>
        <dbReference type="ARBA" id="ARBA00010136"/>
    </source>
</evidence>
<evidence type="ECO:0000256" key="11">
    <source>
        <dbReference type="ARBA" id="ARBA00029811"/>
    </source>
</evidence>
<feature type="chain" id="PRO_5008745056" description="Aminopeptidase N" evidence="13">
    <location>
        <begin position="29"/>
        <end position="510"/>
    </location>
</feature>
<evidence type="ECO:0000256" key="10">
    <source>
        <dbReference type="ARBA" id="ARBA00023049"/>
    </source>
</evidence>
<keyword evidence="17" id="KW-1185">Reference proteome</keyword>
<feature type="domain" description="Aminopeptidase N-like N-terminal" evidence="15">
    <location>
        <begin position="60"/>
        <end position="231"/>
    </location>
</feature>
<dbReference type="SUPFAM" id="SSF55486">
    <property type="entry name" value="Metalloproteases ('zincins'), catalytic domain"/>
    <property type="match status" value="1"/>
</dbReference>
<dbReference type="InterPro" id="IPR014782">
    <property type="entry name" value="Peptidase_M1_dom"/>
</dbReference>
<dbReference type="Gene3D" id="2.60.40.1730">
    <property type="entry name" value="tricorn interacting facor f3 domain"/>
    <property type="match status" value="1"/>
</dbReference>
<evidence type="ECO:0000256" key="7">
    <source>
        <dbReference type="ARBA" id="ARBA00022723"/>
    </source>
</evidence>
<protein>
    <recommendedName>
        <fullName evidence="5">Aminopeptidase N</fullName>
        <ecNumber evidence="4">3.4.11.2</ecNumber>
    </recommendedName>
    <alternativeName>
        <fullName evidence="11">Alanine aminopeptidase</fullName>
    </alternativeName>
    <alternativeName>
        <fullName evidence="12">Lysyl aminopeptidase</fullName>
    </alternativeName>
</protein>
<dbReference type="InterPro" id="IPR045357">
    <property type="entry name" value="Aminopeptidase_N-like_N"/>
</dbReference>
<evidence type="ECO:0000256" key="4">
    <source>
        <dbReference type="ARBA" id="ARBA00012564"/>
    </source>
</evidence>
<dbReference type="EC" id="3.4.11.2" evidence="4"/>
<evidence type="ECO:0000256" key="5">
    <source>
        <dbReference type="ARBA" id="ARBA00015611"/>
    </source>
</evidence>
<sequence>MRTLRTKLSATLAAGLTMALLTAATANADPGGGGHFRPGAPGLGDPYFPNYGNGGYDVAHYDLAIRYNPATDRLDGHAVIRATATQNLSSFNLDLVGLTVDAITVDGKRARWSRAGQELTVTPQRKLHASRPFTVDVRYHGVPQTFTLPGTTIETGWMHTDDGAVVAGQPEVAAAWYPVNDHPLDKASYTFAITVPAGLAAISNGIHLGTSTRNGWSTWRWQQTTPMISYLATATIGRFRISESTHGGRPMVIAVDPDLPPDLADDAVGRTGEITDFLATQFGPYPFEANGAIVDDYDNLFFALENQTRTVYSKYFFAPGVNTFETYVVAHELAHQWYGDSVGVHFWRDIWLNEGFATYAEWLWSDRLGEGTPQEIFDFLYAQPLDAGYWSPPPGDPGVNDLFGATVYVRGAMTLQALRMTVGDSAFWTIMRTWAASKAGGNGSTPEFIALAERISGQQLDALFDAWLFQEGKPPYPGTAAAATMRAGASTKVPPVVRALRERLDRLGNH</sequence>
<evidence type="ECO:0000256" key="1">
    <source>
        <dbReference type="ARBA" id="ARBA00000098"/>
    </source>
</evidence>
<dbReference type="STRING" id="568872.GA0070624_1947"/>
<name>A0A1C6RSS4_9ACTN</name>
<evidence type="ECO:0000256" key="8">
    <source>
        <dbReference type="ARBA" id="ARBA00022801"/>
    </source>
</evidence>
<dbReference type="InterPro" id="IPR027268">
    <property type="entry name" value="Peptidase_M4/M1_CTD_sf"/>
</dbReference>
<dbReference type="GO" id="GO:0008237">
    <property type="term" value="F:metallopeptidase activity"/>
    <property type="evidence" value="ECO:0007669"/>
    <property type="project" value="UniProtKB-KW"/>
</dbReference>
<dbReference type="Gene3D" id="1.10.390.10">
    <property type="entry name" value="Neutral Protease Domain 2"/>
    <property type="match status" value="1"/>
</dbReference>
<keyword evidence="6" id="KW-0645">Protease</keyword>
<dbReference type="Pfam" id="PF17900">
    <property type="entry name" value="Peptidase_M1_N"/>
    <property type="match status" value="1"/>
</dbReference>
<dbReference type="RefSeq" id="WP_091339156.1">
    <property type="nucleotide sequence ID" value="NZ_FMHV01000002.1"/>
</dbReference>
<evidence type="ECO:0000256" key="9">
    <source>
        <dbReference type="ARBA" id="ARBA00022833"/>
    </source>
</evidence>
<reference evidence="17" key="1">
    <citation type="submission" date="2016-06" db="EMBL/GenBank/DDBJ databases">
        <authorList>
            <person name="Varghese N."/>
            <person name="Submissions Spin"/>
        </authorList>
    </citation>
    <scope>NUCLEOTIDE SEQUENCE [LARGE SCALE GENOMIC DNA]</scope>
    <source>
        <strain evidence="17">DSM 45431</strain>
    </source>
</reference>
<organism evidence="16 17">
    <name type="scientific">Micromonospora rhizosphaerae</name>
    <dbReference type="NCBI Taxonomy" id="568872"/>
    <lineage>
        <taxon>Bacteria</taxon>
        <taxon>Bacillati</taxon>
        <taxon>Actinomycetota</taxon>
        <taxon>Actinomycetes</taxon>
        <taxon>Micromonosporales</taxon>
        <taxon>Micromonosporaceae</taxon>
        <taxon>Micromonospora</taxon>
    </lineage>
</organism>
<dbReference type="PRINTS" id="PR00756">
    <property type="entry name" value="ALADIPTASE"/>
</dbReference>